<sequence>MPFMLNANNGWSDCSIVGINAQVLNVIWGPDPVGPTGTIIQFNVSQELSNATTTFTKIVIAFIEPNGVISSSILFEIPPGITSIDKSFPVVIPDFIPAPQYTVSAMITE</sequence>
<proteinExistence type="predicted"/>
<accession>A0ABN7WUH2</accession>
<dbReference type="Proteomes" id="UP000789901">
    <property type="component" value="Unassembled WGS sequence"/>
</dbReference>
<keyword evidence="2" id="KW-1185">Reference proteome</keyword>
<organism evidence="1 2">
    <name type="scientific">Gigaspora margarita</name>
    <dbReference type="NCBI Taxonomy" id="4874"/>
    <lineage>
        <taxon>Eukaryota</taxon>
        <taxon>Fungi</taxon>
        <taxon>Fungi incertae sedis</taxon>
        <taxon>Mucoromycota</taxon>
        <taxon>Glomeromycotina</taxon>
        <taxon>Glomeromycetes</taxon>
        <taxon>Diversisporales</taxon>
        <taxon>Gigasporaceae</taxon>
        <taxon>Gigaspora</taxon>
    </lineage>
</organism>
<comment type="caution">
    <text evidence="1">The sequence shown here is derived from an EMBL/GenBank/DDBJ whole genome shotgun (WGS) entry which is preliminary data.</text>
</comment>
<name>A0ABN7WUH2_GIGMA</name>
<dbReference type="EMBL" id="CAJVQB010064406">
    <property type="protein sequence ID" value="CAG8841000.1"/>
    <property type="molecule type" value="Genomic_DNA"/>
</dbReference>
<evidence type="ECO:0000313" key="2">
    <source>
        <dbReference type="Proteomes" id="UP000789901"/>
    </source>
</evidence>
<reference evidence="1 2" key="1">
    <citation type="submission" date="2021-06" db="EMBL/GenBank/DDBJ databases">
        <authorList>
            <person name="Kallberg Y."/>
            <person name="Tangrot J."/>
            <person name="Rosling A."/>
        </authorList>
    </citation>
    <scope>NUCLEOTIDE SEQUENCE [LARGE SCALE GENOMIC DNA]</scope>
    <source>
        <strain evidence="1 2">120-4 pot B 10/14</strain>
    </source>
</reference>
<gene>
    <name evidence="1" type="ORF">GMARGA_LOCUS35193</name>
</gene>
<feature type="non-terminal residue" evidence="1">
    <location>
        <position position="109"/>
    </location>
</feature>
<protein>
    <submittedName>
        <fullName evidence="1">34654_t:CDS:1</fullName>
    </submittedName>
</protein>
<evidence type="ECO:0000313" key="1">
    <source>
        <dbReference type="EMBL" id="CAG8841000.1"/>
    </source>
</evidence>